<evidence type="ECO:0000313" key="1">
    <source>
        <dbReference type="EMBL" id="CAF2040585.1"/>
    </source>
</evidence>
<keyword evidence="3" id="KW-1185">Reference proteome</keyword>
<sequence length="144" mass="16240">MMQCANGEVVTSSEEIKSELRDTLENFFSIRSTYSGVRVHTLSRILMELYVRVTCRGQSLQSGAFRECGFDLVGATVVYEYDSYSMTETPGNQRGYGFVCYSSKSEMETALESLMGLSWRVHHSSKPASREEILISYNSILESL</sequence>
<protein>
    <submittedName>
        <fullName evidence="1">(rape) hypothetical protein</fullName>
    </submittedName>
    <submittedName>
        <fullName evidence="2">BnaA09g14310D protein</fullName>
    </submittedName>
</protein>
<accession>A0A078I5I1</accession>
<dbReference type="Proteomes" id="UP001295469">
    <property type="component" value="Chromosome A09"/>
</dbReference>
<gene>
    <name evidence="2" type="primary">BnaA09g14310D</name>
    <name evidence="1" type="ORF">DARMORV10_A09P17770.1</name>
    <name evidence="2" type="ORF">GSBRNA2T00081580001</name>
</gene>
<dbReference type="AlphaFoldDB" id="A0A078I5I1"/>
<dbReference type="InterPro" id="IPR012677">
    <property type="entry name" value="Nucleotide-bd_a/b_plait_sf"/>
</dbReference>
<reference evidence="2 3" key="1">
    <citation type="journal article" date="2014" name="Science">
        <title>Plant genetics. Early allopolyploid evolution in the post-Neolithic Brassica napus oilseed genome.</title>
        <authorList>
            <person name="Chalhoub B."/>
            <person name="Denoeud F."/>
            <person name="Liu S."/>
            <person name="Parkin I.A."/>
            <person name="Tang H."/>
            <person name="Wang X."/>
            <person name="Chiquet J."/>
            <person name="Belcram H."/>
            <person name="Tong C."/>
            <person name="Samans B."/>
            <person name="Correa M."/>
            <person name="Da Silva C."/>
            <person name="Just J."/>
            <person name="Falentin C."/>
            <person name="Koh C.S."/>
            <person name="Le Clainche I."/>
            <person name="Bernard M."/>
            <person name="Bento P."/>
            <person name="Noel B."/>
            <person name="Labadie K."/>
            <person name="Alberti A."/>
            <person name="Charles M."/>
            <person name="Arnaud D."/>
            <person name="Guo H."/>
            <person name="Daviaud C."/>
            <person name="Alamery S."/>
            <person name="Jabbari K."/>
            <person name="Zhao M."/>
            <person name="Edger P.P."/>
            <person name="Chelaifa H."/>
            <person name="Tack D."/>
            <person name="Lassalle G."/>
            <person name="Mestiri I."/>
            <person name="Schnel N."/>
            <person name="Le Paslier M.C."/>
            <person name="Fan G."/>
            <person name="Renault V."/>
            <person name="Bayer P.E."/>
            <person name="Golicz A.A."/>
            <person name="Manoli S."/>
            <person name="Lee T.H."/>
            <person name="Thi V.H."/>
            <person name="Chalabi S."/>
            <person name="Hu Q."/>
            <person name="Fan C."/>
            <person name="Tollenaere R."/>
            <person name="Lu Y."/>
            <person name="Battail C."/>
            <person name="Shen J."/>
            <person name="Sidebottom C.H."/>
            <person name="Wang X."/>
            <person name="Canaguier A."/>
            <person name="Chauveau A."/>
            <person name="Berard A."/>
            <person name="Deniot G."/>
            <person name="Guan M."/>
            <person name="Liu Z."/>
            <person name="Sun F."/>
            <person name="Lim Y.P."/>
            <person name="Lyons E."/>
            <person name="Town C.D."/>
            <person name="Bancroft I."/>
            <person name="Wang X."/>
            <person name="Meng J."/>
            <person name="Ma J."/>
            <person name="Pires J.C."/>
            <person name="King G.J."/>
            <person name="Brunel D."/>
            <person name="Delourme R."/>
            <person name="Renard M."/>
            <person name="Aury J.M."/>
            <person name="Adams K.L."/>
            <person name="Batley J."/>
            <person name="Snowdon R.J."/>
            <person name="Tost J."/>
            <person name="Edwards D."/>
            <person name="Zhou Y."/>
            <person name="Hua W."/>
            <person name="Sharpe A.G."/>
            <person name="Paterson A.H."/>
            <person name="Guan C."/>
            <person name="Wincker P."/>
        </authorList>
    </citation>
    <scope>NUCLEOTIDE SEQUENCE [LARGE SCALE GENOMIC DNA]</scope>
    <source>
        <strain evidence="3">cv. Darmor-bzh</strain>
    </source>
</reference>
<dbReference type="PaxDb" id="3708-A0A078I5I1"/>
<dbReference type="EMBL" id="LK032616">
    <property type="protein sequence ID" value="CDY45161.1"/>
    <property type="molecule type" value="Genomic_DNA"/>
</dbReference>
<dbReference type="Gene3D" id="3.30.70.330">
    <property type="match status" value="1"/>
</dbReference>
<dbReference type="InterPro" id="IPR035979">
    <property type="entry name" value="RBD_domain_sf"/>
</dbReference>
<proteinExistence type="predicted"/>
<dbReference type="STRING" id="3708.A0A078I5I1"/>
<dbReference type="GO" id="GO:0003676">
    <property type="term" value="F:nucleic acid binding"/>
    <property type="evidence" value="ECO:0007669"/>
    <property type="project" value="InterPro"/>
</dbReference>
<organism evidence="2 3">
    <name type="scientific">Brassica napus</name>
    <name type="common">Rape</name>
    <dbReference type="NCBI Taxonomy" id="3708"/>
    <lineage>
        <taxon>Eukaryota</taxon>
        <taxon>Viridiplantae</taxon>
        <taxon>Streptophyta</taxon>
        <taxon>Embryophyta</taxon>
        <taxon>Tracheophyta</taxon>
        <taxon>Spermatophyta</taxon>
        <taxon>Magnoliopsida</taxon>
        <taxon>eudicotyledons</taxon>
        <taxon>Gunneridae</taxon>
        <taxon>Pentapetalae</taxon>
        <taxon>rosids</taxon>
        <taxon>malvids</taxon>
        <taxon>Brassicales</taxon>
        <taxon>Brassicaceae</taxon>
        <taxon>Brassiceae</taxon>
        <taxon>Brassica</taxon>
    </lineage>
</organism>
<evidence type="ECO:0000313" key="3">
    <source>
        <dbReference type="Proteomes" id="UP000028999"/>
    </source>
</evidence>
<dbReference type="Proteomes" id="UP000028999">
    <property type="component" value="Unassembled WGS sequence"/>
</dbReference>
<dbReference type="SUPFAM" id="SSF54928">
    <property type="entry name" value="RNA-binding domain, RBD"/>
    <property type="match status" value="1"/>
</dbReference>
<reference evidence="2" key="2">
    <citation type="submission" date="2014-06" db="EMBL/GenBank/DDBJ databases">
        <authorList>
            <person name="Genoscope - CEA"/>
        </authorList>
    </citation>
    <scope>NUCLEOTIDE SEQUENCE</scope>
</reference>
<dbReference type="EMBL" id="HG994363">
    <property type="protein sequence ID" value="CAF2040585.1"/>
    <property type="molecule type" value="Genomic_DNA"/>
</dbReference>
<evidence type="ECO:0000313" key="2">
    <source>
        <dbReference type="EMBL" id="CDY45161.1"/>
    </source>
</evidence>
<dbReference type="Gramene" id="CDY45161">
    <property type="protein sequence ID" value="CDY45161"/>
    <property type="gene ID" value="GSBRNA2T00081580001"/>
</dbReference>
<name>A0A078I5I1_BRANA</name>
<reference evidence="1" key="3">
    <citation type="submission" date="2021-01" db="EMBL/GenBank/DDBJ databases">
        <authorList>
            <consortium name="Genoscope - CEA"/>
            <person name="William W."/>
        </authorList>
    </citation>
    <scope>NUCLEOTIDE SEQUENCE</scope>
</reference>